<feature type="region of interest" description="Disordered" evidence="1">
    <location>
        <begin position="1"/>
        <end position="26"/>
    </location>
</feature>
<dbReference type="Gene3D" id="3.10.330.10">
    <property type="match status" value="1"/>
</dbReference>
<dbReference type="PANTHER" id="PTHR12555:SF15">
    <property type="entry name" value="FUSION DEGRADATION PROTEIN (UFD1), PUTATIVE (AFU_ORTHOLOGUE AFUA_4G04640)-RELATED"/>
    <property type="match status" value="1"/>
</dbReference>
<dbReference type="GO" id="GO:0036503">
    <property type="term" value="P:ERAD pathway"/>
    <property type="evidence" value="ECO:0007669"/>
    <property type="project" value="TreeGrafter"/>
</dbReference>
<dbReference type="InterPro" id="IPR056012">
    <property type="entry name" value="DUF7590"/>
</dbReference>
<dbReference type="Pfam" id="PF23580">
    <property type="entry name" value="Znf_XAF1_N"/>
    <property type="match status" value="1"/>
</dbReference>
<feature type="domain" description="Ubiquitin-protein ligase E3A N-terminal zinc-binding" evidence="2">
    <location>
        <begin position="712"/>
        <end position="739"/>
    </location>
</feature>
<sequence length="833" mass="90229">MADEDSMSDTIDDDQMVLEDLPPKPQPPVILYRDQFTVSASSLSPSRSSSLQGDKILLPPSALEALLSAVSRARLHPSQVSSYGFHGSSTNADRNDDFDALPQPLTFKLSSTAGKFVYAGVREFSAEEGEVVLSSYLAAALFGDDADDADDAKDAATDKATDTSLTVAFAPLPKGTFVHLRPLAAGYNPGDWRALLERQLRKGYTTLTRGAAFTVTSVGAGGGRTSTTAKEFRFRVDGFKPEGDGICVVDTDLEVDIEALDEEQARETMRQIQETEESETMVSAEAGTGTGTGTSSGGDIDIWKPVGGQVRAGDYVDFELKSWDRSRPLSIILSGFDDSDDTEKGFAADLLVSPFSARQRVRPRETEYIWASFGVADTDGTKSITLQPQDGELEAADSLYISVHGWGEATSNRAHHFSLRAKVVLEEEGGVVAGSTASPAAVDGVRTVESDHGSDEEQCTNCLQWVPSRTMVLHENFCLRNNVVCPECKQVFQKRSVAWAGHWHCEFDPEDGGRGSSAASKQKHSLIYHPGFLSANFLYACPAESCIGIVAPFTSLPDLARHRTTTCPSKLILCQFCQLEVPQEGDPSNASADAAATRLTGQTPHERADGARTTDCYLCGAIVRMRDMRAHMQHHDLDRQKRVVPKICRDVHCGRTLYGVGPKGQIKPRPAPSSAGIGAPTNDLSLCASCYAPLYVSMHDPEGRALKRRVERRYMTQLLTGCGKAWCANAWCKTGRANQKMVPIEGGIPAILPRVKPLVADVFGDAGHEPTKDVFFCVDEETQKRRAVAELLVAQSGNGYDLAWCVAACEAEGADAAKAWEWLANWAPRTNEA</sequence>
<dbReference type="AlphaFoldDB" id="S3CT45"/>
<reference evidence="5 6" key="1">
    <citation type="journal article" date="2013" name="BMC Genomics">
        <title>The genome and transcriptome of the pine saprophyte Ophiostoma piceae, and a comparison with the bark beetle-associated pine pathogen Grosmannia clavigera.</title>
        <authorList>
            <person name="Haridas S."/>
            <person name="Wang Y."/>
            <person name="Lim L."/>
            <person name="Massoumi Alamouti S."/>
            <person name="Jackman S."/>
            <person name="Docking R."/>
            <person name="Robertson G."/>
            <person name="Birol I."/>
            <person name="Bohlmann J."/>
            <person name="Breuil C."/>
        </authorList>
    </citation>
    <scope>NUCLEOTIDE SEQUENCE [LARGE SCALE GENOMIC DNA]</scope>
    <source>
        <strain evidence="5 6">UAMH 11346</strain>
    </source>
</reference>
<dbReference type="Proteomes" id="UP000016923">
    <property type="component" value="Unassembled WGS sequence"/>
</dbReference>
<dbReference type="Pfam" id="PF24842">
    <property type="entry name" value="UFD1_N2"/>
    <property type="match status" value="1"/>
</dbReference>
<dbReference type="OMA" id="THLKHHE"/>
<evidence type="ECO:0000259" key="4">
    <source>
        <dbReference type="Pfam" id="PF24842"/>
    </source>
</evidence>
<gene>
    <name evidence="5" type="ORF">F503_01755</name>
</gene>
<dbReference type="InterPro" id="IPR004854">
    <property type="entry name" value="Ufd1-like"/>
</dbReference>
<dbReference type="GO" id="GO:0034098">
    <property type="term" value="C:VCP-NPL4-UFD1 AAA ATPase complex"/>
    <property type="evidence" value="ECO:0007669"/>
    <property type="project" value="TreeGrafter"/>
</dbReference>
<dbReference type="GO" id="GO:0031593">
    <property type="term" value="F:polyubiquitin modification-dependent protein binding"/>
    <property type="evidence" value="ECO:0007669"/>
    <property type="project" value="TreeGrafter"/>
</dbReference>
<evidence type="ECO:0000256" key="1">
    <source>
        <dbReference type="SAM" id="MobiDB-lite"/>
    </source>
</evidence>
<dbReference type="STRING" id="1262450.S3CT45"/>
<accession>S3CT45</accession>
<dbReference type="VEuPathDB" id="FungiDB:F503_01755"/>
<dbReference type="Gene3D" id="6.10.130.10">
    <property type="entry name" value="Ubiquitin-protein ligase E3A, N-terminal zinc-binding domain (AZUL)"/>
    <property type="match status" value="1"/>
</dbReference>
<dbReference type="eggNOG" id="KOG1816">
    <property type="taxonomic scope" value="Eukaryota"/>
</dbReference>
<dbReference type="Gene3D" id="2.40.40.50">
    <property type="entry name" value="Ubiquitin fusion degradation protein UFD1, N-terminal domain"/>
    <property type="match status" value="1"/>
</dbReference>
<dbReference type="GO" id="GO:0006511">
    <property type="term" value="P:ubiquitin-dependent protein catabolic process"/>
    <property type="evidence" value="ECO:0007669"/>
    <property type="project" value="InterPro"/>
</dbReference>
<feature type="compositionally biased region" description="Acidic residues" evidence="1">
    <location>
        <begin position="1"/>
        <end position="17"/>
    </location>
</feature>
<evidence type="ECO:0000313" key="6">
    <source>
        <dbReference type="Proteomes" id="UP000016923"/>
    </source>
</evidence>
<feature type="domain" description="DUF7590" evidence="3">
    <location>
        <begin position="293"/>
        <end position="422"/>
    </location>
</feature>
<name>S3CT45_OPHP1</name>
<proteinExistence type="predicted"/>
<feature type="domain" description="Ubiquitin fusion degradation protein UFD1 N-terminal subdomain 2" evidence="4">
    <location>
        <begin position="174"/>
        <end position="259"/>
    </location>
</feature>
<dbReference type="Pfam" id="PF24503">
    <property type="entry name" value="DUF7590"/>
    <property type="match status" value="1"/>
</dbReference>
<feature type="region of interest" description="Disordered" evidence="1">
    <location>
        <begin position="273"/>
        <end position="301"/>
    </location>
</feature>
<dbReference type="EMBL" id="KE148164">
    <property type="protein sequence ID" value="EPE03865.1"/>
    <property type="molecule type" value="Genomic_DNA"/>
</dbReference>
<dbReference type="PANTHER" id="PTHR12555">
    <property type="entry name" value="UBIQUITIN FUSION DEGRADATON PROTEIN 1"/>
    <property type="match status" value="1"/>
</dbReference>
<dbReference type="InterPro" id="IPR042556">
    <property type="entry name" value="AZUL_sf"/>
</dbReference>
<evidence type="ECO:0000313" key="5">
    <source>
        <dbReference type="EMBL" id="EPE03865.1"/>
    </source>
</evidence>
<organism evidence="5 6">
    <name type="scientific">Ophiostoma piceae (strain UAMH 11346)</name>
    <name type="common">Sap stain fungus</name>
    <dbReference type="NCBI Taxonomy" id="1262450"/>
    <lineage>
        <taxon>Eukaryota</taxon>
        <taxon>Fungi</taxon>
        <taxon>Dikarya</taxon>
        <taxon>Ascomycota</taxon>
        <taxon>Pezizomycotina</taxon>
        <taxon>Sordariomycetes</taxon>
        <taxon>Sordariomycetidae</taxon>
        <taxon>Ophiostomatales</taxon>
        <taxon>Ophiostomataceae</taxon>
        <taxon>Ophiostoma</taxon>
    </lineage>
</organism>
<evidence type="ECO:0000259" key="2">
    <source>
        <dbReference type="Pfam" id="PF16558"/>
    </source>
</evidence>
<dbReference type="InterPro" id="IPR055418">
    <property type="entry name" value="UFD1_N2"/>
</dbReference>
<dbReference type="HOGENOM" id="CLU_012913_0_0_1"/>
<dbReference type="OrthoDB" id="193703at2759"/>
<keyword evidence="6" id="KW-1185">Reference proteome</keyword>
<dbReference type="InterPro" id="IPR032353">
    <property type="entry name" value="AZUL"/>
</dbReference>
<dbReference type="Pfam" id="PF16558">
    <property type="entry name" value="AZUL"/>
    <property type="match status" value="1"/>
</dbReference>
<dbReference type="InterPro" id="IPR042299">
    <property type="entry name" value="Ufd1-like_Nn"/>
</dbReference>
<evidence type="ECO:0000259" key="3">
    <source>
        <dbReference type="Pfam" id="PF24503"/>
    </source>
</evidence>
<protein>
    <submittedName>
        <fullName evidence="5">Ubiquitin fusion degradation protein</fullName>
    </submittedName>
</protein>
<feature type="region of interest" description="Disordered" evidence="1">
    <location>
        <begin position="587"/>
        <end position="607"/>
    </location>
</feature>